<keyword evidence="1" id="KW-0732">Signal</keyword>
<evidence type="ECO:0000313" key="2">
    <source>
        <dbReference type="Proteomes" id="UP000050791"/>
    </source>
</evidence>
<accession>A0AA85AWD7</accession>
<feature type="signal peptide" evidence="1">
    <location>
        <begin position="1"/>
        <end position="17"/>
    </location>
</feature>
<protein>
    <submittedName>
        <fullName evidence="3">Uncharacterized protein</fullName>
    </submittedName>
</protein>
<feature type="chain" id="PRO_5041744663" evidence="1">
    <location>
        <begin position="18"/>
        <end position="179"/>
    </location>
</feature>
<organism evidence="2 3">
    <name type="scientific">Schistosoma mattheei</name>
    <dbReference type="NCBI Taxonomy" id="31246"/>
    <lineage>
        <taxon>Eukaryota</taxon>
        <taxon>Metazoa</taxon>
        <taxon>Spiralia</taxon>
        <taxon>Lophotrochozoa</taxon>
        <taxon>Platyhelminthes</taxon>
        <taxon>Trematoda</taxon>
        <taxon>Digenea</taxon>
        <taxon>Strigeidida</taxon>
        <taxon>Schistosomatoidea</taxon>
        <taxon>Schistosomatidae</taxon>
        <taxon>Schistosoma</taxon>
    </lineage>
</organism>
<sequence>MDRIFFICYLIIHLCAAFGLLIPRSSEYNVVEFLREYRLKNYNSTFFENETITINNYQIKTTELPNNNNNNNNQFIDKIEINKQLNNVDTKKSINSDIINNEKTILINENKHKYDMTNSLDNMNNYLSPYQRLVDQQSNILKQYTEENIIDNDLILRKSDQLKNQLNKRTNDHELKNSN</sequence>
<dbReference type="WBParaSite" id="SMTH1_13790.1">
    <property type="protein sequence ID" value="SMTH1_13790.1"/>
    <property type="gene ID" value="SMTH1_13790"/>
</dbReference>
<proteinExistence type="predicted"/>
<reference evidence="3" key="1">
    <citation type="submission" date="2023-11" db="UniProtKB">
        <authorList>
            <consortium name="WormBaseParasite"/>
        </authorList>
    </citation>
    <scope>IDENTIFICATION</scope>
</reference>
<name>A0AA85AWD7_9TREM</name>
<evidence type="ECO:0000256" key="1">
    <source>
        <dbReference type="SAM" id="SignalP"/>
    </source>
</evidence>
<dbReference type="AlphaFoldDB" id="A0AA85AWD7"/>
<evidence type="ECO:0000313" key="3">
    <source>
        <dbReference type="WBParaSite" id="SMTH1_13790.1"/>
    </source>
</evidence>
<dbReference type="Proteomes" id="UP000050791">
    <property type="component" value="Unassembled WGS sequence"/>
</dbReference>